<sequence length="100" mass="12036">MSWFVIDKEEEIFELDDVRDEDKVMMALWGRWILLNRNKFVRDYYRGTIAFVDEYWEMIKLAAGWSALRVWLLMFVVNRFLDGAQVARVLKHYEKLAGVV</sequence>
<dbReference type="STRING" id="670483.S7Q0W9"/>
<protein>
    <submittedName>
        <fullName evidence="1">Uncharacterized protein</fullName>
    </submittedName>
</protein>
<proteinExistence type="predicted"/>
<dbReference type="AlphaFoldDB" id="S7Q0W9"/>
<reference evidence="1 2" key="1">
    <citation type="journal article" date="2012" name="Science">
        <title>The Paleozoic origin of enzymatic lignin decomposition reconstructed from 31 fungal genomes.</title>
        <authorList>
            <person name="Floudas D."/>
            <person name="Binder M."/>
            <person name="Riley R."/>
            <person name="Barry K."/>
            <person name="Blanchette R.A."/>
            <person name="Henrissat B."/>
            <person name="Martinez A.T."/>
            <person name="Otillar R."/>
            <person name="Spatafora J.W."/>
            <person name="Yadav J.S."/>
            <person name="Aerts A."/>
            <person name="Benoit I."/>
            <person name="Boyd A."/>
            <person name="Carlson A."/>
            <person name="Copeland A."/>
            <person name="Coutinho P.M."/>
            <person name="de Vries R.P."/>
            <person name="Ferreira P."/>
            <person name="Findley K."/>
            <person name="Foster B."/>
            <person name="Gaskell J."/>
            <person name="Glotzer D."/>
            <person name="Gorecki P."/>
            <person name="Heitman J."/>
            <person name="Hesse C."/>
            <person name="Hori C."/>
            <person name="Igarashi K."/>
            <person name="Jurgens J.A."/>
            <person name="Kallen N."/>
            <person name="Kersten P."/>
            <person name="Kohler A."/>
            <person name="Kuees U."/>
            <person name="Kumar T.K.A."/>
            <person name="Kuo A."/>
            <person name="LaButti K."/>
            <person name="Larrondo L.F."/>
            <person name="Lindquist E."/>
            <person name="Ling A."/>
            <person name="Lombard V."/>
            <person name="Lucas S."/>
            <person name="Lundell T."/>
            <person name="Martin R."/>
            <person name="McLaughlin D.J."/>
            <person name="Morgenstern I."/>
            <person name="Morin E."/>
            <person name="Murat C."/>
            <person name="Nagy L.G."/>
            <person name="Nolan M."/>
            <person name="Ohm R.A."/>
            <person name="Patyshakuliyeva A."/>
            <person name="Rokas A."/>
            <person name="Ruiz-Duenas F.J."/>
            <person name="Sabat G."/>
            <person name="Salamov A."/>
            <person name="Samejima M."/>
            <person name="Schmutz J."/>
            <person name="Slot J.C."/>
            <person name="St John F."/>
            <person name="Stenlid J."/>
            <person name="Sun H."/>
            <person name="Sun S."/>
            <person name="Syed K."/>
            <person name="Tsang A."/>
            <person name="Wiebenga A."/>
            <person name="Young D."/>
            <person name="Pisabarro A."/>
            <person name="Eastwood D.C."/>
            <person name="Martin F."/>
            <person name="Cullen D."/>
            <person name="Grigoriev I.V."/>
            <person name="Hibbett D.S."/>
        </authorList>
    </citation>
    <scope>NUCLEOTIDE SEQUENCE [LARGE SCALE GENOMIC DNA]</scope>
    <source>
        <strain evidence="1 2">ATCC 11539</strain>
    </source>
</reference>
<evidence type="ECO:0000313" key="1">
    <source>
        <dbReference type="EMBL" id="EPQ53586.1"/>
    </source>
</evidence>
<dbReference type="EMBL" id="KB469305">
    <property type="protein sequence ID" value="EPQ53586.1"/>
    <property type="molecule type" value="Genomic_DNA"/>
</dbReference>
<accession>S7Q0W9</accession>
<dbReference type="GeneID" id="19300271"/>
<dbReference type="HOGENOM" id="CLU_2306456_0_0_1"/>
<keyword evidence="2" id="KW-1185">Reference proteome</keyword>
<dbReference type="KEGG" id="gtr:GLOTRDRAFT_116976"/>
<dbReference type="OMA" id="NTFIADY"/>
<dbReference type="RefSeq" id="XP_007867900.1">
    <property type="nucleotide sequence ID" value="XM_007869709.1"/>
</dbReference>
<evidence type="ECO:0000313" key="2">
    <source>
        <dbReference type="Proteomes" id="UP000030669"/>
    </source>
</evidence>
<gene>
    <name evidence="1" type="ORF">GLOTRDRAFT_116976</name>
</gene>
<organism evidence="1 2">
    <name type="scientific">Gloeophyllum trabeum (strain ATCC 11539 / FP-39264 / Madison 617)</name>
    <name type="common">Brown rot fungus</name>
    <dbReference type="NCBI Taxonomy" id="670483"/>
    <lineage>
        <taxon>Eukaryota</taxon>
        <taxon>Fungi</taxon>
        <taxon>Dikarya</taxon>
        <taxon>Basidiomycota</taxon>
        <taxon>Agaricomycotina</taxon>
        <taxon>Agaricomycetes</taxon>
        <taxon>Gloeophyllales</taxon>
        <taxon>Gloeophyllaceae</taxon>
        <taxon>Gloeophyllum</taxon>
    </lineage>
</organism>
<name>S7Q0W9_GLOTA</name>
<dbReference type="eggNOG" id="ENOG502SPCE">
    <property type="taxonomic scope" value="Eukaryota"/>
</dbReference>
<dbReference type="OrthoDB" id="3249923at2759"/>
<dbReference type="Proteomes" id="UP000030669">
    <property type="component" value="Unassembled WGS sequence"/>
</dbReference>